<organism evidence="2">
    <name type="scientific">Desulfovibrio sp. U5L</name>
    <dbReference type="NCBI Taxonomy" id="596152"/>
    <lineage>
        <taxon>Bacteria</taxon>
        <taxon>Pseudomonadati</taxon>
        <taxon>Thermodesulfobacteriota</taxon>
        <taxon>Desulfovibrionia</taxon>
        <taxon>Desulfovibrionales</taxon>
        <taxon>Desulfovibrionaceae</taxon>
        <taxon>Desulfovibrio</taxon>
    </lineage>
</organism>
<reference evidence="2" key="1">
    <citation type="submission" date="2011-11" db="EMBL/GenBank/DDBJ databases">
        <title>Improved High-Quality Draft sequence of Desulfovibrio sp. U5L.</title>
        <authorList>
            <consortium name="US DOE Joint Genome Institute"/>
            <person name="Lucas S."/>
            <person name="Han J."/>
            <person name="Lapidus A."/>
            <person name="Cheng J.-F."/>
            <person name="Goodwin L."/>
            <person name="Pitluck S."/>
            <person name="Peters L."/>
            <person name="Ovchinnikova G."/>
            <person name="Held B."/>
            <person name="Detter J.C."/>
            <person name="Han C."/>
            <person name="Tapia R."/>
            <person name="Land M."/>
            <person name="Hauser L."/>
            <person name="Kyrpides N."/>
            <person name="Ivanova N."/>
            <person name="Pagani I."/>
            <person name="Gabster J."/>
            <person name="Walker C."/>
            <person name="Stolyar S."/>
            <person name="Stahl D."/>
            <person name="Arkin A."/>
            <person name="Dehal P."/>
            <person name="Hazen T."/>
            <person name="Woyke T."/>
        </authorList>
    </citation>
    <scope>NUCLEOTIDE SEQUENCE [LARGE SCALE GENOMIC DNA]</scope>
    <source>
        <strain evidence="2">U5L</strain>
    </source>
</reference>
<dbReference type="AlphaFoldDB" id="I2PZY8"/>
<sequence>MARKTMHDLLRSAKEATKLRPVHPDVIASPGKSSDEQELDAKLNFAELAKPASDQSTVAVHQSGPPETSTGTVQQSTPPKMHRVKALSISQERIDLTWPHLAATGFGPHQLTQIESNLIETGQATDRVLPSLHHAEWELEHGKMLDKAGQPVTDPCAWVFMSLARTGYYRRPPSYVSAEEQAAKDKEETARAVSFWRQKADAARFEAWRGGLSPSEKEHILEGFPDLREVWLKAYWKKFIY</sequence>
<feature type="compositionally biased region" description="Polar residues" evidence="1">
    <location>
        <begin position="53"/>
        <end position="78"/>
    </location>
</feature>
<feature type="region of interest" description="Disordered" evidence="1">
    <location>
        <begin position="1"/>
        <end position="38"/>
    </location>
</feature>
<dbReference type="eggNOG" id="ENOG5033Y7G">
    <property type="taxonomic scope" value="Bacteria"/>
</dbReference>
<accession>I2PZY8</accession>
<evidence type="ECO:0000256" key="1">
    <source>
        <dbReference type="SAM" id="MobiDB-lite"/>
    </source>
</evidence>
<evidence type="ECO:0000313" key="2">
    <source>
        <dbReference type="EMBL" id="EIG53094.1"/>
    </source>
</evidence>
<feature type="compositionally biased region" description="Basic and acidic residues" evidence="1">
    <location>
        <begin position="1"/>
        <end position="18"/>
    </location>
</feature>
<proteinExistence type="predicted"/>
<protein>
    <submittedName>
        <fullName evidence="2">Uncharacterized protein</fullName>
    </submittedName>
</protein>
<dbReference type="EMBL" id="JH600068">
    <property type="protein sequence ID" value="EIG53094.1"/>
    <property type="molecule type" value="Genomic_DNA"/>
</dbReference>
<feature type="region of interest" description="Disordered" evidence="1">
    <location>
        <begin position="50"/>
        <end position="80"/>
    </location>
</feature>
<dbReference type="HOGENOM" id="CLU_1150427_0_0_7"/>
<dbReference type="STRING" id="596152.DesU5LDRAFT_1403"/>
<name>I2PZY8_9BACT</name>
<gene>
    <name evidence="2" type="ORF">DesU5LDRAFT_1403</name>
</gene>
<dbReference type="OrthoDB" id="5455173at2"/>